<feature type="region of interest" description="Disordered" evidence="1">
    <location>
        <begin position="1"/>
        <end position="28"/>
    </location>
</feature>
<comment type="caution">
    <text evidence="3">The sequence shown here is derived from an EMBL/GenBank/DDBJ whole genome shotgun (WGS) entry which is preliminary data.</text>
</comment>
<protein>
    <submittedName>
        <fullName evidence="3">MarR family transcriptional regulator</fullName>
    </submittedName>
</protein>
<dbReference type="OrthoDB" id="7063965at2"/>
<reference evidence="3" key="2">
    <citation type="submission" date="2020-09" db="EMBL/GenBank/DDBJ databases">
        <authorList>
            <person name="Sun Q."/>
            <person name="Zhou Y."/>
        </authorList>
    </citation>
    <scope>NUCLEOTIDE SEQUENCE</scope>
    <source>
        <strain evidence="3">CGMCC 1.15360</strain>
    </source>
</reference>
<reference evidence="3" key="1">
    <citation type="journal article" date="2014" name="Int. J. Syst. Evol. Microbiol.">
        <title>Complete genome sequence of Corynebacterium casei LMG S-19264T (=DSM 44701T), isolated from a smear-ripened cheese.</title>
        <authorList>
            <consortium name="US DOE Joint Genome Institute (JGI-PGF)"/>
            <person name="Walter F."/>
            <person name="Albersmeier A."/>
            <person name="Kalinowski J."/>
            <person name="Ruckert C."/>
        </authorList>
    </citation>
    <scope>NUCLEOTIDE SEQUENCE</scope>
    <source>
        <strain evidence="3">CGMCC 1.15360</strain>
    </source>
</reference>
<organism evidence="3 4">
    <name type="scientific">Croceicoccus mobilis</name>
    <dbReference type="NCBI Taxonomy" id="1703339"/>
    <lineage>
        <taxon>Bacteria</taxon>
        <taxon>Pseudomonadati</taxon>
        <taxon>Pseudomonadota</taxon>
        <taxon>Alphaproteobacteria</taxon>
        <taxon>Sphingomonadales</taxon>
        <taxon>Erythrobacteraceae</taxon>
        <taxon>Croceicoccus</taxon>
    </lineage>
</organism>
<dbReference type="PANTHER" id="PTHR33164">
    <property type="entry name" value="TRANSCRIPTIONAL REGULATOR, MARR FAMILY"/>
    <property type="match status" value="1"/>
</dbReference>
<dbReference type="GO" id="GO:0006950">
    <property type="term" value="P:response to stress"/>
    <property type="evidence" value="ECO:0007669"/>
    <property type="project" value="TreeGrafter"/>
</dbReference>
<dbReference type="GO" id="GO:0003700">
    <property type="term" value="F:DNA-binding transcription factor activity"/>
    <property type="evidence" value="ECO:0007669"/>
    <property type="project" value="InterPro"/>
</dbReference>
<keyword evidence="4" id="KW-1185">Reference proteome</keyword>
<evidence type="ECO:0000313" key="4">
    <source>
        <dbReference type="Proteomes" id="UP000612349"/>
    </source>
</evidence>
<dbReference type="PANTHER" id="PTHR33164:SF57">
    <property type="entry name" value="MARR-FAMILY TRANSCRIPTIONAL REGULATOR"/>
    <property type="match status" value="1"/>
</dbReference>
<dbReference type="Gene3D" id="1.10.10.10">
    <property type="entry name" value="Winged helix-like DNA-binding domain superfamily/Winged helix DNA-binding domain"/>
    <property type="match status" value="1"/>
</dbReference>
<dbReference type="RefSeq" id="WP_082922421.1">
    <property type="nucleotide sequence ID" value="NZ_BMIP01000004.1"/>
</dbReference>
<evidence type="ECO:0000256" key="1">
    <source>
        <dbReference type="SAM" id="MobiDB-lite"/>
    </source>
</evidence>
<dbReference type="EMBL" id="BMIP01000004">
    <property type="protein sequence ID" value="GGD72555.1"/>
    <property type="molecule type" value="Genomic_DNA"/>
</dbReference>
<dbReference type="Pfam" id="PF12802">
    <property type="entry name" value="MarR_2"/>
    <property type="match status" value="1"/>
</dbReference>
<dbReference type="PRINTS" id="PR00598">
    <property type="entry name" value="HTHMARR"/>
</dbReference>
<accession>A0A916Z2F7</accession>
<dbReference type="SUPFAM" id="SSF46785">
    <property type="entry name" value="Winged helix' DNA-binding domain"/>
    <property type="match status" value="1"/>
</dbReference>
<dbReference type="InterPro" id="IPR039422">
    <property type="entry name" value="MarR/SlyA-like"/>
</dbReference>
<dbReference type="Proteomes" id="UP000612349">
    <property type="component" value="Unassembled WGS sequence"/>
</dbReference>
<dbReference type="SMART" id="SM00347">
    <property type="entry name" value="HTH_MARR"/>
    <property type="match status" value="1"/>
</dbReference>
<dbReference type="InterPro" id="IPR036388">
    <property type="entry name" value="WH-like_DNA-bd_sf"/>
</dbReference>
<evidence type="ECO:0000313" key="3">
    <source>
        <dbReference type="EMBL" id="GGD72555.1"/>
    </source>
</evidence>
<dbReference type="AlphaFoldDB" id="A0A916Z2F7"/>
<dbReference type="InterPro" id="IPR000835">
    <property type="entry name" value="HTH_MarR-typ"/>
</dbReference>
<feature type="domain" description="HTH marR-type" evidence="2">
    <location>
        <begin position="31"/>
        <end position="165"/>
    </location>
</feature>
<gene>
    <name evidence="3" type="ORF">GCM10010990_22670</name>
</gene>
<proteinExistence type="predicted"/>
<dbReference type="PROSITE" id="PS50995">
    <property type="entry name" value="HTH_MARR_2"/>
    <property type="match status" value="1"/>
</dbReference>
<evidence type="ECO:0000259" key="2">
    <source>
        <dbReference type="PROSITE" id="PS50995"/>
    </source>
</evidence>
<sequence length="169" mass="17976">MQSGGAIQTGDAPDHSGGRGSSGGTPRPNEDLRLWVRLLSCAKVIEKRLRRNFADEFDTTLPRFDVMAALDRAGEPLSMSALSQALLVSGGNVTHVVRQLVTDGLVETAPSPDDARSALVSLTAEGSALFADLAAAHQRWVTQSLGTMPPESRSALLTLLSELRGQLDR</sequence>
<name>A0A916Z2F7_9SPHN</name>
<dbReference type="InterPro" id="IPR036390">
    <property type="entry name" value="WH_DNA-bd_sf"/>
</dbReference>